<evidence type="ECO:0008006" key="4">
    <source>
        <dbReference type="Google" id="ProtNLM"/>
    </source>
</evidence>
<gene>
    <name evidence="2" type="ORF">DM484_06425</name>
</gene>
<evidence type="ECO:0000256" key="1">
    <source>
        <dbReference type="SAM" id="SignalP"/>
    </source>
</evidence>
<organism evidence="2 3">
    <name type="scientific">Candidatus Methylumidiphilus alinenensis</name>
    <dbReference type="NCBI Taxonomy" id="2202197"/>
    <lineage>
        <taxon>Bacteria</taxon>
        <taxon>Pseudomonadati</taxon>
        <taxon>Pseudomonadota</taxon>
        <taxon>Gammaproteobacteria</taxon>
        <taxon>Methylococcales</taxon>
        <taxon>Candidatus Methylumidiphilus</taxon>
    </lineage>
</organism>
<name>A0A2W4RLE5_9GAMM</name>
<comment type="caution">
    <text evidence="2">The sequence shown here is derived from an EMBL/GenBank/DDBJ whole genome shotgun (WGS) entry which is preliminary data.</text>
</comment>
<evidence type="ECO:0000313" key="3">
    <source>
        <dbReference type="Proteomes" id="UP000249396"/>
    </source>
</evidence>
<sequence length="531" mass="57946">MKPQYYSYAIFLALAAVLSHSAAAESVAIVLDDSVSMCGYLAKDKTTAYETLLKALQDAIEATGDPVSFGLLSKSATASTNSRGNAMAELDRIVSNIPSSQANTNGAEAVPGCTFHATASLIGNVFSPAYNPAGMALLVTDFIFDTGNQQGGSASESAFVDNFVNWTKGRATAQLGQKRTKNHKKAKAGVDVTPLDPADAHPLPDMHNSAGIIAIRSAFDGKYFLREAGKASLPLKIDNRPVYLFWRARSPEVAERWLKPVLAQLVEKKIPVTAFQLLPASATIDPVNPRFAHRPQALGSLDDKFKPRIRYANLAYEKAAERAVKARHAELENPIDASINPESCFKAQGFHVYFDTRCGKRGEHENLFWGLQTINEIRVEYPLDNDMPGLERKYTDTPTGFRNGSYRVEFKANPGGKNIVLIAIPKIGSGFFEARGQSSPSQWSIALQEQLQIRDDSFDPAATLKGWSSDVEPCETGEVCKEAQDKTVDLLRFVKSMLSRSKQESGQSASIQLAQPVSIEFHQVGQLPKSQ</sequence>
<dbReference type="Proteomes" id="UP000249396">
    <property type="component" value="Unassembled WGS sequence"/>
</dbReference>
<feature type="signal peptide" evidence="1">
    <location>
        <begin position="1"/>
        <end position="24"/>
    </location>
</feature>
<feature type="chain" id="PRO_5016146723" description="VWFA domain-containing protein" evidence="1">
    <location>
        <begin position="25"/>
        <end position="531"/>
    </location>
</feature>
<evidence type="ECO:0000313" key="2">
    <source>
        <dbReference type="EMBL" id="PZN82429.1"/>
    </source>
</evidence>
<proteinExistence type="predicted"/>
<reference evidence="2 3" key="1">
    <citation type="journal article" date="2018" name="Aquat. Microb. Ecol.">
        <title>Gammaproteobacterial methanotrophs dominate.</title>
        <authorList>
            <person name="Rissanen A.J."/>
            <person name="Saarenheimo J."/>
            <person name="Tiirola M."/>
            <person name="Peura S."/>
            <person name="Aalto S.L."/>
            <person name="Karvinen A."/>
            <person name="Nykanen H."/>
        </authorList>
    </citation>
    <scope>NUCLEOTIDE SEQUENCE [LARGE SCALE GENOMIC DNA]</scope>
    <source>
        <strain evidence="2">AMbin10</strain>
    </source>
</reference>
<dbReference type="AlphaFoldDB" id="A0A2W4RLE5"/>
<accession>A0A2W4RLE5</accession>
<dbReference type="EMBL" id="QJPH01000220">
    <property type="protein sequence ID" value="PZN82429.1"/>
    <property type="molecule type" value="Genomic_DNA"/>
</dbReference>
<protein>
    <recommendedName>
        <fullName evidence="4">VWFA domain-containing protein</fullName>
    </recommendedName>
</protein>
<keyword evidence="1" id="KW-0732">Signal</keyword>